<dbReference type="Gene3D" id="2.30.30.40">
    <property type="entry name" value="SH3 Domains"/>
    <property type="match status" value="1"/>
</dbReference>
<dbReference type="InterPro" id="IPR036061">
    <property type="entry name" value="CheW-like_dom_sf"/>
</dbReference>
<reference evidence="2" key="1">
    <citation type="submission" date="2022-04" db="EMBL/GenBank/DDBJ databases">
        <title>Complete genome of Methanoplanus endosymbiosus DSM 3599.</title>
        <authorList>
            <person name="Chen S.-C."/>
            <person name="You Y.-T."/>
            <person name="Zhou Y.-Z."/>
            <person name="Lai M.-C."/>
        </authorList>
    </citation>
    <scope>NUCLEOTIDE SEQUENCE</scope>
    <source>
        <strain evidence="2">DSM 3599</strain>
    </source>
</reference>
<dbReference type="Proteomes" id="UP001060368">
    <property type="component" value="Chromosome"/>
</dbReference>
<dbReference type="InterPro" id="IPR002545">
    <property type="entry name" value="CheW-lke_dom"/>
</dbReference>
<dbReference type="GeneID" id="74306378"/>
<accession>A0A9E7THH0</accession>
<dbReference type="RefSeq" id="WP_257743021.1">
    <property type="nucleotide sequence ID" value="NZ_CP096115.1"/>
</dbReference>
<protein>
    <submittedName>
        <fullName evidence="2">Chemotaxis protein CheW</fullName>
    </submittedName>
</protein>
<proteinExistence type="predicted"/>
<dbReference type="SMART" id="SM00260">
    <property type="entry name" value="CheW"/>
    <property type="match status" value="1"/>
</dbReference>
<organism evidence="2 3">
    <name type="scientific">Methanoplanus endosymbiosus</name>
    <dbReference type="NCBI Taxonomy" id="33865"/>
    <lineage>
        <taxon>Archaea</taxon>
        <taxon>Methanobacteriati</taxon>
        <taxon>Methanobacteriota</taxon>
        <taxon>Stenosarchaea group</taxon>
        <taxon>Methanomicrobia</taxon>
        <taxon>Methanomicrobiales</taxon>
        <taxon>Methanomicrobiaceae</taxon>
        <taxon>Methanoplanus</taxon>
    </lineage>
</organism>
<dbReference type="SUPFAM" id="SSF50341">
    <property type="entry name" value="CheW-like"/>
    <property type="match status" value="1"/>
</dbReference>
<dbReference type="KEGG" id="mend:L6E24_01745"/>
<dbReference type="PANTHER" id="PTHR22617:SF23">
    <property type="entry name" value="CHEMOTAXIS PROTEIN CHEW"/>
    <property type="match status" value="1"/>
</dbReference>
<name>A0A9E7THH0_9EURY</name>
<dbReference type="EMBL" id="CP096115">
    <property type="protein sequence ID" value="UUX92877.1"/>
    <property type="molecule type" value="Genomic_DNA"/>
</dbReference>
<dbReference type="Gene3D" id="2.40.50.180">
    <property type="entry name" value="CheA-289, Domain 4"/>
    <property type="match status" value="1"/>
</dbReference>
<evidence type="ECO:0000313" key="3">
    <source>
        <dbReference type="Proteomes" id="UP001060368"/>
    </source>
</evidence>
<dbReference type="GO" id="GO:0006935">
    <property type="term" value="P:chemotaxis"/>
    <property type="evidence" value="ECO:0007669"/>
    <property type="project" value="InterPro"/>
</dbReference>
<dbReference type="Pfam" id="PF01584">
    <property type="entry name" value="CheW"/>
    <property type="match status" value="1"/>
</dbReference>
<evidence type="ECO:0000313" key="2">
    <source>
        <dbReference type="EMBL" id="UUX92877.1"/>
    </source>
</evidence>
<dbReference type="PROSITE" id="PS50851">
    <property type="entry name" value="CHEW"/>
    <property type="match status" value="1"/>
</dbReference>
<evidence type="ECO:0000259" key="1">
    <source>
        <dbReference type="PROSITE" id="PS50851"/>
    </source>
</evidence>
<feature type="domain" description="CheW-like" evidence="1">
    <location>
        <begin position="4"/>
        <end position="158"/>
    </location>
</feature>
<gene>
    <name evidence="2" type="ORF">L6E24_01745</name>
</gene>
<dbReference type="PANTHER" id="PTHR22617">
    <property type="entry name" value="CHEMOTAXIS SENSOR HISTIDINE KINASE-RELATED"/>
    <property type="match status" value="1"/>
</dbReference>
<dbReference type="InterPro" id="IPR039315">
    <property type="entry name" value="CheW"/>
</dbReference>
<dbReference type="GO" id="GO:0007165">
    <property type="term" value="P:signal transduction"/>
    <property type="evidence" value="ECO:0007669"/>
    <property type="project" value="InterPro"/>
</dbReference>
<keyword evidence="3" id="KW-1185">Reference proteome</keyword>
<sequence length="172" mass="19029">MSSAIDIVEFELGGELYALDINLAREIVEMMPITPIPRSADYISGIINLRGEITNIVNLAKLLKLPEKDAENKNIIVLTNTDSRGSKIGIIVDSVHSVMQISEEDVEQINENMASDLNTYVKGIIKVSDKNGFSEQHGNYSSLIIWLDLAKILDELVIKTKSSKPVTTEQIT</sequence>
<dbReference type="AlphaFoldDB" id="A0A9E7THH0"/>
<dbReference type="GO" id="GO:0005829">
    <property type="term" value="C:cytosol"/>
    <property type="evidence" value="ECO:0007669"/>
    <property type="project" value="TreeGrafter"/>
</dbReference>